<organism evidence="12 13">
    <name type="scientific">Longimicrobium terrae</name>
    <dbReference type="NCBI Taxonomy" id="1639882"/>
    <lineage>
        <taxon>Bacteria</taxon>
        <taxon>Pseudomonadati</taxon>
        <taxon>Gemmatimonadota</taxon>
        <taxon>Longimicrobiia</taxon>
        <taxon>Longimicrobiales</taxon>
        <taxon>Longimicrobiaceae</taxon>
        <taxon>Longimicrobium</taxon>
    </lineage>
</organism>
<evidence type="ECO:0000256" key="8">
    <source>
        <dbReference type="ARBA" id="ARBA00022989"/>
    </source>
</evidence>
<evidence type="ECO:0000256" key="2">
    <source>
        <dbReference type="ARBA" id="ARBA00006555"/>
    </source>
</evidence>
<dbReference type="GO" id="GO:0031992">
    <property type="term" value="F:energy transducer activity"/>
    <property type="evidence" value="ECO:0007669"/>
    <property type="project" value="TreeGrafter"/>
</dbReference>
<dbReference type="Pfam" id="PF03544">
    <property type="entry name" value="TonB_C"/>
    <property type="match status" value="1"/>
</dbReference>
<keyword evidence="6" id="KW-0812">Transmembrane</keyword>
<dbReference type="Proteomes" id="UP000582837">
    <property type="component" value="Unassembled WGS sequence"/>
</dbReference>
<evidence type="ECO:0000256" key="6">
    <source>
        <dbReference type="ARBA" id="ARBA00022692"/>
    </source>
</evidence>
<evidence type="ECO:0000256" key="3">
    <source>
        <dbReference type="ARBA" id="ARBA00022448"/>
    </source>
</evidence>
<comment type="caution">
    <text evidence="12">The sequence shown here is derived from an EMBL/GenBank/DDBJ whole genome shotgun (WGS) entry which is preliminary data.</text>
</comment>
<dbReference type="InterPro" id="IPR006260">
    <property type="entry name" value="TonB/TolA_C"/>
</dbReference>
<reference evidence="12 13" key="1">
    <citation type="submission" date="2020-08" db="EMBL/GenBank/DDBJ databases">
        <title>Genomic Encyclopedia of Type Strains, Phase IV (KMG-IV): sequencing the most valuable type-strain genomes for metagenomic binning, comparative biology and taxonomic classification.</title>
        <authorList>
            <person name="Goeker M."/>
        </authorList>
    </citation>
    <scope>NUCLEOTIDE SEQUENCE [LARGE SCALE GENOMIC DNA]</scope>
    <source>
        <strain evidence="12 13">DSM 29007</strain>
    </source>
</reference>
<keyword evidence="8" id="KW-1133">Transmembrane helix</keyword>
<dbReference type="Gene3D" id="3.30.1150.10">
    <property type="match status" value="1"/>
</dbReference>
<keyword evidence="9" id="KW-0472">Membrane</keyword>
<dbReference type="PROSITE" id="PS52015">
    <property type="entry name" value="TONB_CTD"/>
    <property type="match status" value="1"/>
</dbReference>
<evidence type="ECO:0000256" key="9">
    <source>
        <dbReference type="ARBA" id="ARBA00023136"/>
    </source>
</evidence>
<accession>A0A841GVN9</accession>
<name>A0A841GVN9_9BACT</name>
<evidence type="ECO:0000259" key="11">
    <source>
        <dbReference type="PROSITE" id="PS52015"/>
    </source>
</evidence>
<dbReference type="RefSeq" id="WP_170036027.1">
    <property type="nucleotide sequence ID" value="NZ_JABDTL010000002.1"/>
</dbReference>
<gene>
    <name evidence="12" type="ORF">HNQ61_001465</name>
</gene>
<sequence length="150" mass="15723">MKRLMMIGACAAAGCASPLAAQQDTAAARTTTTTTETDPSSTSPYAVTTAARPLNVEAVVEAMKNTYPPVLNGAGIGGRVVVSLVVGTDGVPADLEVVSTDHPLFNEPTLAAMRLLRFAPAQTDGHPVRVRVRIPLEWRVEEPLPPAPKP</sequence>
<keyword evidence="5" id="KW-0997">Cell inner membrane</keyword>
<dbReference type="GO" id="GO:0015031">
    <property type="term" value="P:protein transport"/>
    <property type="evidence" value="ECO:0007669"/>
    <property type="project" value="UniProtKB-KW"/>
</dbReference>
<comment type="similarity">
    <text evidence="2">Belongs to the TonB family.</text>
</comment>
<proteinExistence type="inferred from homology"/>
<feature type="signal peptide" evidence="10">
    <location>
        <begin position="1"/>
        <end position="21"/>
    </location>
</feature>
<dbReference type="PROSITE" id="PS51257">
    <property type="entry name" value="PROKAR_LIPOPROTEIN"/>
    <property type="match status" value="1"/>
</dbReference>
<dbReference type="InterPro" id="IPR051045">
    <property type="entry name" value="TonB-dependent_transducer"/>
</dbReference>
<protein>
    <submittedName>
        <fullName evidence="12">TonB family protein</fullName>
    </submittedName>
</protein>
<keyword evidence="3" id="KW-0813">Transport</keyword>
<dbReference type="PANTHER" id="PTHR33446">
    <property type="entry name" value="PROTEIN TONB-RELATED"/>
    <property type="match status" value="1"/>
</dbReference>
<evidence type="ECO:0000256" key="5">
    <source>
        <dbReference type="ARBA" id="ARBA00022519"/>
    </source>
</evidence>
<keyword evidence="7" id="KW-0653">Protein transport</keyword>
<dbReference type="GO" id="GO:0055085">
    <property type="term" value="P:transmembrane transport"/>
    <property type="evidence" value="ECO:0007669"/>
    <property type="project" value="InterPro"/>
</dbReference>
<evidence type="ECO:0000256" key="7">
    <source>
        <dbReference type="ARBA" id="ARBA00022927"/>
    </source>
</evidence>
<keyword evidence="4" id="KW-1003">Cell membrane</keyword>
<dbReference type="NCBIfam" id="TIGR01352">
    <property type="entry name" value="tonB_Cterm"/>
    <property type="match status" value="1"/>
</dbReference>
<dbReference type="InterPro" id="IPR037682">
    <property type="entry name" value="TonB_C"/>
</dbReference>
<dbReference type="EMBL" id="JACHIA010000003">
    <property type="protein sequence ID" value="MBB6069848.1"/>
    <property type="molecule type" value="Genomic_DNA"/>
</dbReference>
<evidence type="ECO:0000256" key="1">
    <source>
        <dbReference type="ARBA" id="ARBA00004383"/>
    </source>
</evidence>
<dbReference type="SUPFAM" id="SSF74653">
    <property type="entry name" value="TolA/TonB C-terminal domain"/>
    <property type="match status" value="1"/>
</dbReference>
<keyword evidence="10" id="KW-0732">Signal</keyword>
<dbReference type="GO" id="GO:0098797">
    <property type="term" value="C:plasma membrane protein complex"/>
    <property type="evidence" value="ECO:0007669"/>
    <property type="project" value="TreeGrafter"/>
</dbReference>
<evidence type="ECO:0000313" key="13">
    <source>
        <dbReference type="Proteomes" id="UP000582837"/>
    </source>
</evidence>
<comment type="subcellular location">
    <subcellularLocation>
        <location evidence="1">Cell inner membrane</location>
        <topology evidence="1">Single-pass membrane protein</topology>
        <orientation evidence="1">Periplasmic side</orientation>
    </subcellularLocation>
</comment>
<feature type="chain" id="PRO_5032398755" evidence="10">
    <location>
        <begin position="22"/>
        <end position="150"/>
    </location>
</feature>
<dbReference type="PANTHER" id="PTHR33446:SF2">
    <property type="entry name" value="PROTEIN TONB"/>
    <property type="match status" value="1"/>
</dbReference>
<keyword evidence="13" id="KW-1185">Reference proteome</keyword>
<feature type="domain" description="TonB C-terminal" evidence="11">
    <location>
        <begin position="52"/>
        <end position="147"/>
    </location>
</feature>
<evidence type="ECO:0000313" key="12">
    <source>
        <dbReference type="EMBL" id="MBB6069848.1"/>
    </source>
</evidence>
<dbReference type="AlphaFoldDB" id="A0A841GVN9"/>
<evidence type="ECO:0000256" key="4">
    <source>
        <dbReference type="ARBA" id="ARBA00022475"/>
    </source>
</evidence>
<evidence type="ECO:0000256" key="10">
    <source>
        <dbReference type="SAM" id="SignalP"/>
    </source>
</evidence>